<dbReference type="InterPro" id="IPR006311">
    <property type="entry name" value="TAT_signal"/>
</dbReference>
<feature type="signal peptide" evidence="2">
    <location>
        <begin position="1"/>
        <end position="27"/>
    </location>
</feature>
<evidence type="ECO:0000256" key="2">
    <source>
        <dbReference type="SAM" id="SignalP"/>
    </source>
</evidence>
<sequence length="329" mass="33700">MTSTPRTPRRALLLAGLLAAAPLAALAQAPAPYPTRVVTIIVPFAPGGGTDIAARLVAVKLGQKWGQSVVVENRTGAGGLIGAEAVSKAKPDGYTLLVGNVGTQSINPSLYKMPYDPDKAFTPISLFAELPFAFVVNPNVKATTPKELIALAKAEPGKLTYASSGQGGSPHLTAEIFQQATGVKFTHVPYKGGGPAMADLMAGHVDMLFASILETSGYVKAGKLRALAVTSAQRSPAMPEVPTLAELGVNNAESGSWVALLGPAGLPAGLAEKIAADVHEIVGSADTRAALIAQGATPRGGTPAELQQTIAADKERYGKVIKAGGIRID</sequence>
<dbReference type="Pfam" id="PF03401">
    <property type="entry name" value="TctC"/>
    <property type="match status" value="1"/>
</dbReference>
<comment type="similarity">
    <text evidence="1">Belongs to the UPF0065 (bug) family.</text>
</comment>
<dbReference type="InterPro" id="IPR005064">
    <property type="entry name" value="BUG"/>
</dbReference>
<evidence type="ECO:0000313" key="3">
    <source>
        <dbReference type="EMBL" id="QHI99269.1"/>
    </source>
</evidence>
<dbReference type="Gene3D" id="3.40.190.10">
    <property type="entry name" value="Periplasmic binding protein-like II"/>
    <property type="match status" value="1"/>
</dbReference>
<accession>A0A857J888</accession>
<dbReference type="PROSITE" id="PS51318">
    <property type="entry name" value="TAT"/>
    <property type="match status" value="1"/>
</dbReference>
<dbReference type="AlphaFoldDB" id="A0A857J888"/>
<dbReference type="CDD" id="cd07012">
    <property type="entry name" value="PBP2_Bug_TTT"/>
    <property type="match status" value="1"/>
</dbReference>
<dbReference type="PANTHER" id="PTHR42928">
    <property type="entry name" value="TRICARBOXYLATE-BINDING PROTEIN"/>
    <property type="match status" value="1"/>
</dbReference>
<dbReference type="PANTHER" id="PTHR42928:SF5">
    <property type="entry name" value="BLR1237 PROTEIN"/>
    <property type="match status" value="1"/>
</dbReference>
<dbReference type="EMBL" id="CP047650">
    <property type="protein sequence ID" value="QHI99269.1"/>
    <property type="molecule type" value="Genomic_DNA"/>
</dbReference>
<keyword evidence="4" id="KW-1185">Reference proteome</keyword>
<dbReference type="PIRSF" id="PIRSF017082">
    <property type="entry name" value="YflP"/>
    <property type="match status" value="1"/>
</dbReference>
<organism evidence="3 4">
    <name type="scientific">Xylophilus rhododendri</name>
    <dbReference type="NCBI Taxonomy" id="2697032"/>
    <lineage>
        <taxon>Bacteria</taxon>
        <taxon>Pseudomonadati</taxon>
        <taxon>Pseudomonadota</taxon>
        <taxon>Betaproteobacteria</taxon>
        <taxon>Burkholderiales</taxon>
        <taxon>Xylophilus</taxon>
    </lineage>
</organism>
<dbReference type="RefSeq" id="WP_160553050.1">
    <property type="nucleotide sequence ID" value="NZ_CP047650.1"/>
</dbReference>
<dbReference type="KEGG" id="xyk:GT347_15565"/>
<protein>
    <submittedName>
        <fullName evidence="3">Tripartite tricarboxylate transporter substrate binding protein</fullName>
    </submittedName>
</protein>
<name>A0A857J888_9BURK</name>
<dbReference type="InterPro" id="IPR042100">
    <property type="entry name" value="Bug_dom1"/>
</dbReference>
<evidence type="ECO:0000313" key="4">
    <source>
        <dbReference type="Proteomes" id="UP000464787"/>
    </source>
</evidence>
<gene>
    <name evidence="3" type="ORF">GT347_15565</name>
</gene>
<proteinExistence type="inferred from homology"/>
<dbReference type="SUPFAM" id="SSF53850">
    <property type="entry name" value="Periplasmic binding protein-like II"/>
    <property type="match status" value="1"/>
</dbReference>
<keyword evidence="2" id="KW-0732">Signal</keyword>
<reference evidence="3 4" key="1">
    <citation type="submission" date="2020-01" db="EMBL/GenBank/DDBJ databases">
        <title>Genome sequencing of strain KACC 21265.</title>
        <authorList>
            <person name="Heo J."/>
            <person name="Kim S.-J."/>
            <person name="Kim J.-S."/>
            <person name="Hong S.-B."/>
            <person name="Kwon S.-W."/>
        </authorList>
    </citation>
    <scope>NUCLEOTIDE SEQUENCE [LARGE SCALE GENOMIC DNA]</scope>
    <source>
        <strain evidence="3 4">KACC 21265</strain>
    </source>
</reference>
<evidence type="ECO:0000256" key="1">
    <source>
        <dbReference type="ARBA" id="ARBA00006987"/>
    </source>
</evidence>
<feature type="chain" id="PRO_5032447610" evidence="2">
    <location>
        <begin position="28"/>
        <end position="329"/>
    </location>
</feature>
<dbReference type="Gene3D" id="3.40.190.150">
    <property type="entry name" value="Bordetella uptake gene, domain 1"/>
    <property type="match status" value="1"/>
</dbReference>
<dbReference type="Proteomes" id="UP000464787">
    <property type="component" value="Chromosome"/>
</dbReference>